<dbReference type="Proteomes" id="UP001223214">
    <property type="component" value="Unassembled WGS sequence"/>
</dbReference>
<feature type="region of interest" description="Disordered" evidence="1">
    <location>
        <begin position="594"/>
        <end position="614"/>
    </location>
</feature>
<name>A0AAP4FR90_9ENTR</name>
<accession>A0AAP4FR90</accession>
<dbReference type="EMBL" id="JASSOM010000006">
    <property type="protein sequence ID" value="MDK9362328.1"/>
    <property type="molecule type" value="Genomic_DNA"/>
</dbReference>
<gene>
    <name evidence="3" type="primary">asmA</name>
    <name evidence="3" type="ORF">QQF32_03810</name>
</gene>
<protein>
    <submittedName>
        <fullName evidence="3">Outer membrane assembly protein AsmA</fullName>
    </submittedName>
</protein>
<evidence type="ECO:0000256" key="1">
    <source>
        <dbReference type="SAM" id="MobiDB-lite"/>
    </source>
</evidence>
<evidence type="ECO:0000259" key="2">
    <source>
        <dbReference type="Pfam" id="PF05170"/>
    </source>
</evidence>
<dbReference type="RefSeq" id="WP_285149342.1">
    <property type="nucleotide sequence ID" value="NZ_JASSOM010000006.1"/>
</dbReference>
<proteinExistence type="predicted"/>
<dbReference type="Pfam" id="PF05170">
    <property type="entry name" value="AsmA"/>
    <property type="match status" value="1"/>
</dbReference>
<reference evidence="3 4" key="1">
    <citation type="submission" date="2023-06" db="EMBL/GenBank/DDBJ databases">
        <title>Identification and characterization of antibiotic-resistant Gram-negative bacteria.</title>
        <authorList>
            <person name="Cho G.-S."/>
            <person name="Lee J."/>
            <person name="Tai E."/>
            <person name="Jeong S."/>
            <person name="Kim I."/>
            <person name="Kim B.-E."/>
            <person name="Jeong M.-I."/>
            <person name="Oh K.-K."/>
            <person name="Franz C.M.A.P."/>
        </authorList>
    </citation>
    <scope>NUCLEOTIDE SEQUENCE [LARGE SCALE GENOMIC DNA]</scope>
    <source>
        <strain evidence="3 4">V106_12</strain>
    </source>
</reference>
<dbReference type="GO" id="GO:0005886">
    <property type="term" value="C:plasma membrane"/>
    <property type="evidence" value="ECO:0007669"/>
    <property type="project" value="TreeGrafter"/>
</dbReference>
<dbReference type="InterPro" id="IPR007844">
    <property type="entry name" value="AsmA"/>
</dbReference>
<dbReference type="PANTHER" id="PTHR30441">
    <property type="entry name" value="DUF748 DOMAIN-CONTAINING PROTEIN"/>
    <property type="match status" value="1"/>
</dbReference>
<dbReference type="NCBIfam" id="NF008091">
    <property type="entry name" value="PRK10833.1"/>
    <property type="match status" value="1"/>
</dbReference>
<organism evidence="3 4">
    <name type="scientific">Lelliottia wanjuensis</name>
    <dbReference type="NCBI Taxonomy" id="3050585"/>
    <lineage>
        <taxon>Bacteria</taxon>
        <taxon>Pseudomonadati</taxon>
        <taxon>Pseudomonadota</taxon>
        <taxon>Gammaproteobacteria</taxon>
        <taxon>Enterobacterales</taxon>
        <taxon>Enterobacteriaceae</taxon>
        <taxon>Lelliottia</taxon>
    </lineage>
</organism>
<evidence type="ECO:0000313" key="4">
    <source>
        <dbReference type="Proteomes" id="UP001223214"/>
    </source>
</evidence>
<evidence type="ECO:0000313" key="3">
    <source>
        <dbReference type="EMBL" id="MDK9362328.1"/>
    </source>
</evidence>
<dbReference type="PANTHER" id="PTHR30441:SF4">
    <property type="entry name" value="PROTEIN ASMA"/>
    <property type="match status" value="1"/>
</dbReference>
<comment type="caution">
    <text evidence="3">The sequence shown here is derived from an EMBL/GenBank/DDBJ whole genome shotgun (WGS) entry which is preliminary data.</text>
</comment>
<feature type="region of interest" description="Disordered" evidence="1">
    <location>
        <begin position="301"/>
        <end position="320"/>
    </location>
</feature>
<keyword evidence="4" id="KW-1185">Reference proteome</keyword>
<feature type="domain" description="AsmA" evidence="2">
    <location>
        <begin position="193"/>
        <end position="508"/>
    </location>
</feature>
<sequence length="614" mass="68242">MRRVLTTLMILLVVLVAGLSALVLLVNPNDFRAYMVRQVEVRSGYELKLDGPLRWHVWPQLSILSGRMSLTAPGATAPVVAADNMRLDVALMPLLSHQLQVRQVMLKGAVIQLTPQTEAVRKPDAPVAPRANSLPDVPEDAGWSFDIASLKVADSVLVFQHEDDDQVTVRNINLKMEQDENHLATVDFSGRINRNQRDLTLSLNGNVNASDYPHQLTADIQQLNWQFSGADLPTQGITGQGTLQALWHEEQKQLELNNLNLQANDSTLKGRASVILSEQPKWVFDLQFDKLNLENLLPQPVTAKEGDTSQPSAPPKQTRPVIATSADAPDYNGLRSFTADVLLKANTVRWRGIDFTNVSSQMLNHNGLLVISDLSGQMGAGHISLPGMLDVRKDMAKAEFQPRLENIEIGTILKAFNYPIALTGNLTMAGDFSGDKIDADAFRRSWQGQAHVDLANSRMEGLNFQQLVQQAVERSSNIKAKESYDSATRLDSFTTDMTLDNGQLTLDDMQGQSSMLAISGKGTMDLVQETTDTRFNVRVVSGWEGEGPLVELLKETAIPLNVYGKWQELNYSLQVDQILRKHLQDEAKRRLNEWADKNKDSQNSKDVKKLLDKL</sequence>
<dbReference type="AlphaFoldDB" id="A0AAP4FR90"/>
<dbReference type="GO" id="GO:0090313">
    <property type="term" value="P:regulation of protein targeting to membrane"/>
    <property type="evidence" value="ECO:0007669"/>
    <property type="project" value="TreeGrafter"/>
</dbReference>
<dbReference type="InterPro" id="IPR052894">
    <property type="entry name" value="AsmA-related"/>
</dbReference>